<keyword evidence="1" id="KW-0328">Glycosyltransferase</keyword>
<keyword evidence="6" id="KW-1185">Reference proteome</keyword>
<dbReference type="EMBL" id="BSOO01000004">
    <property type="protein sequence ID" value="GLR46972.1"/>
    <property type="molecule type" value="Genomic_DNA"/>
</dbReference>
<reference evidence="6" key="1">
    <citation type="journal article" date="2019" name="Int. J. Syst. Evol. Microbiol.">
        <title>The Global Catalogue of Microorganisms (GCM) 10K type strain sequencing project: providing services to taxonomists for standard genome sequencing and annotation.</title>
        <authorList>
            <consortium name="The Broad Institute Genomics Platform"/>
            <consortium name="The Broad Institute Genome Sequencing Center for Infectious Disease"/>
            <person name="Wu L."/>
            <person name="Ma J."/>
        </authorList>
    </citation>
    <scope>NUCLEOTIDE SEQUENCE [LARGE SCALE GENOMIC DNA]</scope>
    <source>
        <strain evidence="6">NBRC 102146</strain>
    </source>
</reference>
<dbReference type="PANTHER" id="PTHR12526">
    <property type="entry name" value="GLYCOSYLTRANSFERASE"/>
    <property type="match status" value="1"/>
</dbReference>
<evidence type="ECO:0000259" key="4">
    <source>
        <dbReference type="Pfam" id="PF13439"/>
    </source>
</evidence>
<proteinExistence type="predicted"/>
<evidence type="ECO:0000256" key="2">
    <source>
        <dbReference type="ARBA" id="ARBA00022679"/>
    </source>
</evidence>
<dbReference type="GO" id="GO:0016740">
    <property type="term" value="F:transferase activity"/>
    <property type="evidence" value="ECO:0007669"/>
    <property type="project" value="UniProtKB-KW"/>
</dbReference>
<feature type="domain" description="Glycosyltransferase subfamily 4-like N-terminal" evidence="4">
    <location>
        <begin position="22"/>
        <end position="180"/>
    </location>
</feature>
<feature type="domain" description="Glycosyl transferase family 1" evidence="3">
    <location>
        <begin position="194"/>
        <end position="348"/>
    </location>
</feature>
<dbReference type="Proteomes" id="UP001156703">
    <property type="component" value="Unassembled WGS sequence"/>
</dbReference>
<dbReference type="Pfam" id="PF13439">
    <property type="entry name" value="Glyco_transf_4"/>
    <property type="match status" value="1"/>
</dbReference>
<dbReference type="Pfam" id="PF00534">
    <property type="entry name" value="Glycos_transf_1"/>
    <property type="match status" value="1"/>
</dbReference>
<gene>
    <name evidence="5" type="ORF">GCM10007925_06830</name>
</gene>
<evidence type="ECO:0000259" key="3">
    <source>
        <dbReference type="Pfam" id="PF00534"/>
    </source>
</evidence>
<sequence>MSAPSSDTSRRLALLVPDLRGGGAERVSLNLANSFAERGHPVDLVLQRAEGELLPLLRPEVRVIDLAAPRVRSVPQALARYFRRERPAGLLAFMWPLTVAAVAGRALARTPTRLVLTDHSTLSQQYGRPLTRASIRLSARWAYPRAEARTFVSDGSADDFAALTGLPRSSLEVIINPVDLPPLPLVAGPEAVAAWKGTGKRILTVGSLKTEKDHDLLLRAFARLAGEASLAIVGEGACRGALERRAEELGIAERVSFPGFYRDPWSFFASADLFVLSSRFEGLPLVLVEALHAGLPIVSTDCRSGPREILGGGEFGTLVPVGDEDALVAAIESRLAAKFDAERQVERAADYAGAASIRRFEQLLLGSAA</sequence>
<organism evidence="5 6">
    <name type="scientific">Sphingomonas astaxanthinifaciens DSM 22298</name>
    <dbReference type="NCBI Taxonomy" id="1123267"/>
    <lineage>
        <taxon>Bacteria</taxon>
        <taxon>Pseudomonadati</taxon>
        <taxon>Pseudomonadota</taxon>
        <taxon>Alphaproteobacteria</taxon>
        <taxon>Sphingomonadales</taxon>
        <taxon>Sphingomonadaceae</taxon>
        <taxon>Sphingomonas</taxon>
    </lineage>
</organism>
<protein>
    <submittedName>
        <fullName evidence="5">Glycosyl transferase</fullName>
    </submittedName>
</protein>
<accession>A0ABQ5Z8R9</accession>
<dbReference type="CDD" id="cd03811">
    <property type="entry name" value="GT4_GT28_WabH-like"/>
    <property type="match status" value="1"/>
</dbReference>
<dbReference type="SUPFAM" id="SSF53756">
    <property type="entry name" value="UDP-Glycosyltransferase/glycogen phosphorylase"/>
    <property type="match status" value="1"/>
</dbReference>
<evidence type="ECO:0000313" key="5">
    <source>
        <dbReference type="EMBL" id="GLR46972.1"/>
    </source>
</evidence>
<evidence type="ECO:0000313" key="6">
    <source>
        <dbReference type="Proteomes" id="UP001156703"/>
    </source>
</evidence>
<evidence type="ECO:0000256" key="1">
    <source>
        <dbReference type="ARBA" id="ARBA00022676"/>
    </source>
</evidence>
<dbReference type="InterPro" id="IPR001296">
    <property type="entry name" value="Glyco_trans_1"/>
</dbReference>
<dbReference type="Gene3D" id="3.40.50.2000">
    <property type="entry name" value="Glycogen Phosphorylase B"/>
    <property type="match status" value="2"/>
</dbReference>
<comment type="caution">
    <text evidence="5">The sequence shown here is derived from an EMBL/GenBank/DDBJ whole genome shotgun (WGS) entry which is preliminary data.</text>
</comment>
<dbReference type="PANTHER" id="PTHR12526:SF510">
    <property type="entry name" value="D-INOSITOL 3-PHOSPHATE GLYCOSYLTRANSFERASE"/>
    <property type="match status" value="1"/>
</dbReference>
<keyword evidence="2 5" id="KW-0808">Transferase</keyword>
<dbReference type="InterPro" id="IPR028098">
    <property type="entry name" value="Glyco_trans_4-like_N"/>
</dbReference>
<dbReference type="RefSeq" id="WP_037504844.1">
    <property type="nucleotide sequence ID" value="NZ_BSOO01000004.1"/>
</dbReference>
<name>A0ABQ5Z8R9_9SPHN</name>